<proteinExistence type="predicted"/>
<feature type="non-terminal residue" evidence="1">
    <location>
        <position position="207"/>
    </location>
</feature>
<protein>
    <submittedName>
        <fullName evidence="1">Uncharacterized protein</fullName>
    </submittedName>
</protein>
<dbReference type="AlphaFoldDB" id="A0A0F8YV76"/>
<gene>
    <name evidence="1" type="ORF">LCGC14_3049080</name>
</gene>
<reference evidence="1" key="1">
    <citation type="journal article" date="2015" name="Nature">
        <title>Complex archaea that bridge the gap between prokaryotes and eukaryotes.</title>
        <authorList>
            <person name="Spang A."/>
            <person name="Saw J.H."/>
            <person name="Jorgensen S.L."/>
            <person name="Zaremba-Niedzwiedzka K."/>
            <person name="Martijn J."/>
            <person name="Lind A.E."/>
            <person name="van Eijk R."/>
            <person name="Schleper C."/>
            <person name="Guy L."/>
            <person name="Ettema T.J."/>
        </authorList>
    </citation>
    <scope>NUCLEOTIDE SEQUENCE</scope>
</reference>
<organism evidence="1">
    <name type="scientific">marine sediment metagenome</name>
    <dbReference type="NCBI Taxonomy" id="412755"/>
    <lineage>
        <taxon>unclassified sequences</taxon>
        <taxon>metagenomes</taxon>
        <taxon>ecological metagenomes</taxon>
    </lineage>
</organism>
<dbReference type="EMBL" id="LAZR01064209">
    <property type="protein sequence ID" value="KKK57974.1"/>
    <property type="molecule type" value="Genomic_DNA"/>
</dbReference>
<name>A0A0F8YV76_9ZZZZ</name>
<evidence type="ECO:0000313" key="1">
    <source>
        <dbReference type="EMBL" id="KKK57974.1"/>
    </source>
</evidence>
<sequence length="207" mass="21020">MPLITVEVPQVGTVEFPEGTPKETMEKAIRDHLGGLQQPKKAPETVVVGQAEGLPGFEVPREEIRAGVEQLPSGVQFAAREALTIGGTAVGGATGALLPVPGAALAGAAGGGLIGETLAQYYGFAPESTGRKVLATVAPLVGAGIVKGAQLGGRVVTNIPFVRNSLKVVDPSAVLTRAGEIGAQIISKTKALGGLMARPAKVLYRSL</sequence>
<accession>A0A0F8YV76</accession>
<comment type="caution">
    <text evidence="1">The sequence shown here is derived from an EMBL/GenBank/DDBJ whole genome shotgun (WGS) entry which is preliminary data.</text>
</comment>